<accession>A0A0G1UVP3</accession>
<dbReference type="Proteomes" id="UP000033860">
    <property type="component" value="Unassembled WGS sequence"/>
</dbReference>
<dbReference type="Pfam" id="PF02768">
    <property type="entry name" value="DNA_pol3_beta_3"/>
    <property type="match status" value="1"/>
</dbReference>
<dbReference type="InterPro" id="IPR022634">
    <property type="entry name" value="DNA_polIII_beta_N"/>
</dbReference>
<dbReference type="GO" id="GO:0005737">
    <property type="term" value="C:cytoplasm"/>
    <property type="evidence" value="ECO:0007669"/>
    <property type="project" value="UniProtKB-SubCell"/>
</dbReference>
<dbReference type="NCBIfam" id="TIGR00663">
    <property type="entry name" value="dnan"/>
    <property type="match status" value="1"/>
</dbReference>
<dbReference type="EMBL" id="LCNT01000001">
    <property type="protein sequence ID" value="KKU61790.1"/>
    <property type="molecule type" value="Genomic_DNA"/>
</dbReference>
<dbReference type="GO" id="GO:0003887">
    <property type="term" value="F:DNA-directed DNA polymerase activity"/>
    <property type="evidence" value="ECO:0007669"/>
    <property type="project" value="UniProtKB-UniRule"/>
</dbReference>
<evidence type="ECO:0000256" key="6">
    <source>
        <dbReference type="ARBA" id="ARBA00022705"/>
    </source>
</evidence>
<evidence type="ECO:0000256" key="7">
    <source>
        <dbReference type="ARBA" id="ARBA00022932"/>
    </source>
</evidence>
<feature type="domain" description="DNA polymerase III beta sliding clamp central" evidence="11">
    <location>
        <begin position="132"/>
        <end position="248"/>
    </location>
</feature>
<reference evidence="13 14" key="1">
    <citation type="journal article" date="2015" name="Nature">
        <title>rRNA introns, odd ribosomes, and small enigmatic genomes across a large radiation of phyla.</title>
        <authorList>
            <person name="Brown C.T."/>
            <person name="Hug L.A."/>
            <person name="Thomas B.C."/>
            <person name="Sharon I."/>
            <person name="Castelle C.J."/>
            <person name="Singh A."/>
            <person name="Wilkins M.J."/>
            <person name="Williams K.H."/>
            <person name="Banfield J.F."/>
        </authorList>
    </citation>
    <scope>NUCLEOTIDE SEQUENCE [LARGE SCALE GENOMIC DNA]</scope>
</reference>
<comment type="similarity">
    <text evidence="2 9">Belongs to the beta sliding clamp family.</text>
</comment>
<evidence type="ECO:0000313" key="14">
    <source>
        <dbReference type="Proteomes" id="UP000033860"/>
    </source>
</evidence>
<keyword evidence="3 9" id="KW-0963">Cytoplasm</keyword>
<dbReference type="InterPro" id="IPR001001">
    <property type="entry name" value="DNA_polIII_beta"/>
</dbReference>
<dbReference type="GO" id="GO:0008408">
    <property type="term" value="F:3'-5' exonuclease activity"/>
    <property type="evidence" value="ECO:0007669"/>
    <property type="project" value="InterPro"/>
</dbReference>
<dbReference type="PIRSF" id="PIRSF000804">
    <property type="entry name" value="DNA_pol_III_b"/>
    <property type="match status" value="1"/>
</dbReference>
<dbReference type="CDD" id="cd00140">
    <property type="entry name" value="beta_clamp"/>
    <property type="match status" value="1"/>
</dbReference>
<keyword evidence="8" id="KW-0238">DNA-binding</keyword>
<sequence>MKLSILQENLAHGVTAVSRAVAAKAQLPVLANILLATEGGKLKLSATNLETGITVWLNAKVERAGKVTVPGRVFGELVTSLPQEAVELTVSEEKVQVKSGAYRATVNGISAEEFPEVPTLAGKKAAGELGLDGAALSEAVSLVAFAAGTDEARPIFTGVKMEFSKKGLRLAATDGYRLSVKSLPGSKIKGAGKEMVVPARALTELTKMLKDEEGEEVRLAATDKEKQLIMSLDGVEVVTRLLEGDFPDFDKIVPGSSKTKLELETEELHQAVRAAAIFARDSANIVKFKIEKDKLTVTANAPQVGENEIGVAIKKTGEDSEVAFNSRYLLEMLSAVTAERLGLELSGPLSPGMFRAAGDDSWLHIIMPVRVQG</sequence>
<dbReference type="InterPro" id="IPR022635">
    <property type="entry name" value="DNA_polIII_beta_C"/>
</dbReference>
<evidence type="ECO:0000259" key="11">
    <source>
        <dbReference type="Pfam" id="PF02767"/>
    </source>
</evidence>
<evidence type="ECO:0000259" key="12">
    <source>
        <dbReference type="Pfam" id="PF02768"/>
    </source>
</evidence>
<comment type="subcellular location">
    <subcellularLocation>
        <location evidence="1 9">Cytoplasm</location>
    </subcellularLocation>
</comment>
<evidence type="ECO:0000313" key="13">
    <source>
        <dbReference type="EMBL" id="KKU61790.1"/>
    </source>
</evidence>
<dbReference type="Pfam" id="PF00712">
    <property type="entry name" value="DNA_pol3_beta"/>
    <property type="match status" value="1"/>
</dbReference>
<dbReference type="PANTHER" id="PTHR30478:SF0">
    <property type="entry name" value="BETA SLIDING CLAMP"/>
    <property type="match status" value="1"/>
</dbReference>
<name>A0A0G1UVP3_9BACT</name>
<dbReference type="InterPro" id="IPR022637">
    <property type="entry name" value="DNA_polIII_beta_cen"/>
</dbReference>
<dbReference type="AlphaFoldDB" id="A0A0G1UVP3"/>
<keyword evidence="4 9" id="KW-0808">Transferase</keyword>
<evidence type="ECO:0000256" key="3">
    <source>
        <dbReference type="ARBA" id="ARBA00022490"/>
    </source>
</evidence>
<evidence type="ECO:0000256" key="5">
    <source>
        <dbReference type="ARBA" id="ARBA00022695"/>
    </source>
</evidence>
<dbReference type="InterPro" id="IPR046938">
    <property type="entry name" value="DNA_clamp_sf"/>
</dbReference>
<feature type="domain" description="DNA polymerase III beta sliding clamp N-terminal" evidence="10">
    <location>
        <begin position="1"/>
        <end position="118"/>
    </location>
</feature>
<comment type="function">
    <text evidence="9">Confers DNA tethering and processivity to DNA polymerases and other proteins. Acts as a clamp, forming a ring around DNA (a reaction catalyzed by the clamp-loading complex) which diffuses in an ATP-independent manner freely and bidirectionally along dsDNA. Initially characterized for its ability to contact the catalytic subunit of DNA polymerase III (Pol III), a complex, multichain enzyme responsible for most of the replicative synthesis in bacteria; Pol III exhibits 3'-5' exonuclease proofreading activity. The beta chain is required for initiation of replication as well as for processivity of DNA replication.</text>
</comment>
<dbReference type="SMART" id="SM00480">
    <property type="entry name" value="POL3Bc"/>
    <property type="match status" value="1"/>
</dbReference>
<dbReference type="PANTHER" id="PTHR30478">
    <property type="entry name" value="DNA POLYMERASE III SUBUNIT BETA"/>
    <property type="match status" value="1"/>
</dbReference>
<protein>
    <recommendedName>
        <fullName evidence="9">Beta sliding clamp</fullName>
    </recommendedName>
</protein>
<proteinExistence type="inferred from homology"/>
<dbReference type="Pfam" id="PF02767">
    <property type="entry name" value="DNA_pol3_beta_2"/>
    <property type="match status" value="1"/>
</dbReference>
<evidence type="ECO:0000256" key="2">
    <source>
        <dbReference type="ARBA" id="ARBA00010752"/>
    </source>
</evidence>
<keyword evidence="5 9" id="KW-0548">Nucleotidyltransferase</keyword>
<keyword evidence="7 9" id="KW-0239">DNA-directed DNA polymerase</keyword>
<evidence type="ECO:0000256" key="4">
    <source>
        <dbReference type="ARBA" id="ARBA00022679"/>
    </source>
</evidence>
<evidence type="ECO:0000256" key="1">
    <source>
        <dbReference type="ARBA" id="ARBA00004496"/>
    </source>
</evidence>
<dbReference type="Gene3D" id="3.10.150.10">
    <property type="entry name" value="DNA Polymerase III, subunit A, domain 2"/>
    <property type="match status" value="1"/>
</dbReference>
<evidence type="ECO:0000256" key="9">
    <source>
        <dbReference type="PIRNR" id="PIRNR000804"/>
    </source>
</evidence>
<dbReference type="GO" id="GO:0006271">
    <property type="term" value="P:DNA strand elongation involved in DNA replication"/>
    <property type="evidence" value="ECO:0007669"/>
    <property type="project" value="TreeGrafter"/>
</dbReference>
<comment type="caution">
    <text evidence="13">The sequence shown here is derived from an EMBL/GenBank/DDBJ whole genome shotgun (WGS) entry which is preliminary data.</text>
</comment>
<dbReference type="Gene3D" id="3.70.10.10">
    <property type="match status" value="1"/>
</dbReference>
<gene>
    <name evidence="13" type="ORF">UX85_C0001G0004</name>
</gene>
<feature type="domain" description="DNA polymerase III beta sliding clamp C-terminal" evidence="12">
    <location>
        <begin position="251"/>
        <end position="370"/>
    </location>
</feature>
<comment type="subunit">
    <text evidence="9">Forms a ring-shaped head-to-tail homodimer around DNA.</text>
</comment>
<organism evidence="13 14">
    <name type="scientific">Candidatus Beckwithbacteria bacterium GW2011_GWB1_47_15</name>
    <dbReference type="NCBI Taxonomy" id="1618371"/>
    <lineage>
        <taxon>Bacteria</taxon>
        <taxon>Candidatus Beckwithiibacteriota</taxon>
    </lineage>
</organism>
<evidence type="ECO:0000259" key="10">
    <source>
        <dbReference type="Pfam" id="PF00712"/>
    </source>
</evidence>
<dbReference type="GO" id="GO:0003677">
    <property type="term" value="F:DNA binding"/>
    <property type="evidence" value="ECO:0007669"/>
    <property type="project" value="UniProtKB-UniRule"/>
</dbReference>
<dbReference type="GO" id="GO:0009360">
    <property type="term" value="C:DNA polymerase III complex"/>
    <property type="evidence" value="ECO:0007669"/>
    <property type="project" value="InterPro"/>
</dbReference>
<dbReference type="SUPFAM" id="SSF55979">
    <property type="entry name" value="DNA clamp"/>
    <property type="match status" value="3"/>
</dbReference>
<keyword evidence="6 9" id="KW-0235">DNA replication</keyword>
<evidence type="ECO:0000256" key="8">
    <source>
        <dbReference type="ARBA" id="ARBA00023125"/>
    </source>
</evidence>